<sequence>MNRSILLLFLCVFALSELLLAARKVRVRDVSGMKNSRGLRRARSVSCHPMDEKCDKMCKDAGANEGDGFGFRNHESPCVLQMHGPKQE</sequence>
<dbReference type="AlphaFoldDB" id="A0AAD4MMD1"/>
<keyword evidence="3" id="KW-1185">Reference proteome</keyword>
<feature type="signal peptide" evidence="1">
    <location>
        <begin position="1"/>
        <end position="21"/>
    </location>
</feature>
<organism evidence="2 3">
    <name type="scientific">Ditylenchus destructor</name>
    <dbReference type="NCBI Taxonomy" id="166010"/>
    <lineage>
        <taxon>Eukaryota</taxon>
        <taxon>Metazoa</taxon>
        <taxon>Ecdysozoa</taxon>
        <taxon>Nematoda</taxon>
        <taxon>Chromadorea</taxon>
        <taxon>Rhabditida</taxon>
        <taxon>Tylenchina</taxon>
        <taxon>Tylenchomorpha</taxon>
        <taxon>Sphaerularioidea</taxon>
        <taxon>Anguinidae</taxon>
        <taxon>Anguininae</taxon>
        <taxon>Ditylenchus</taxon>
    </lineage>
</organism>
<protein>
    <submittedName>
        <fullName evidence="2">Uncharacterized protein</fullName>
    </submittedName>
</protein>
<evidence type="ECO:0000313" key="2">
    <source>
        <dbReference type="EMBL" id="KAI1699072.1"/>
    </source>
</evidence>
<proteinExistence type="predicted"/>
<dbReference type="Proteomes" id="UP001201812">
    <property type="component" value="Unassembled WGS sequence"/>
</dbReference>
<evidence type="ECO:0000313" key="3">
    <source>
        <dbReference type="Proteomes" id="UP001201812"/>
    </source>
</evidence>
<dbReference type="EMBL" id="JAKKPZ010000193">
    <property type="protein sequence ID" value="KAI1699072.1"/>
    <property type="molecule type" value="Genomic_DNA"/>
</dbReference>
<name>A0AAD4MMD1_9BILA</name>
<accession>A0AAD4MMD1</accession>
<evidence type="ECO:0000256" key="1">
    <source>
        <dbReference type="SAM" id="SignalP"/>
    </source>
</evidence>
<feature type="chain" id="PRO_5042063460" evidence="1">
    <location>
        <begin position="22"/>
        <end position="88"/>
    </location>
</feature>
<gene>
    <name evidence="2" type="ORF">DdX_17541</name>
</gene>
<keyword evidence="1" id="KW-0732">Signal</keyword>
<comment type="caution">
    <text evidence="2">The sequence shown here is derived from an EMBL/GenBank/DDBJ whole genome shotgun (WGS) entry which is preliminary data.</text>
</comment>
<reference evidence="2" key="1">
    <citation type="submission" date="2022-01" db="EMBL/GenBank/DDBJ databases">
        <title>Genome Sequence Resource for Two Populations of Ditylenchus destructor, the Migratory Endoparasitic Phytonematode.</title>
        <authorList>
            <person name="Zhang H."/>
            <person name="Lin R."/>
            <person name="Xie B."/>
        </authorList>
    </citation>
    <scope>NUCLEOTIDE SEQUENCE</scope>
    <source>
        <strain evidence="2">BazhouSP</strain>
    </source>
</reference>